<accession>A0A2S5BF45</accession>
<evidence type="ECO:0000256" key="4">
    <source>
        <dbReference type="ARBA" id="ARBA00011881"/>
    </source>
</evidence>
<dbReference type="InterPro" id="IPR045550">
    <property type="entry name" value="AARE_N"/>
</dbReference>
<dbReference type="SUPFAM" id="SSF82171">
    <property type="entry name" value="DPP6 N-terminal domain-like"/>
    <property type="match status" value="1"/>
</dbReference>
<keyword evidence="7" id="KW-0378">Hydrolase</keyword>
<reference evidence="12 13" key="1">
    <citation type="journal article" date="2018" name="Front. Microbiol.">
        <title>Prospects for Fungal Bioremediation of Acidic Radioactive Waste Sites: Characterization and Genome Sequence of Rhodotorula taiwanensis MD1149.</title>
        <authorList>
            <person name="Tkavc R."/>
            <person name="Matrosova V.Y."/>
            <person name="Grichenko O.E."/>
            <person name="Gostincar C."/>
            <person name="Volpe R.P."/>
            <person name="Klimenkova P."/>
            <person name="Gaidamakova E.K."/>
            <person name="Zhou C.E."/>
            <person name="Stewart B.J."/>
            <person name="Lyman M.G."/>
            <person name="Malfatti S.A."/>
            <person name="Rubinfeld B."/>
            <person name="Courtot M."/>
            <person name="Singh J."/>
            <person name="Dalgard C.L."/>
            <person name="Hamilton T."/>
            <person name="Frey K.G."/>
            <person name="Gunde-Cimerman N."/>
            <person name="Dugan L."/>
            <person name="Daly M.J."/>
        </authorList>
    </citation>
    <scope>NUCLEOTIDE SEQUENCE [LARGE SCALE GENOMIC DNA]</scope>
    <source>
        <strain evidence="12 13">MD1149</strain>
    </source>
</reference>
<sequence>MPRDLDKTIRLTQEVLEQPSLTAARFLGHGDGQQHSFSVQLGFSQRSLSAQTKRNLAQTLHYTPGTADDQPNVIGSPLVETSSEVKHVAISKDGKLQALFRVTSAKEGKEARKVVEIVETESGRRVEELEVTKEHGDWYFDAPFGAPSWHPSGTALVYTAEAPPPKPASEDSSRPQPDKFNYTPDFGETFTGKREPTLFMLVLSTSPFAKEVDSSATKCALHRLTAPGLYGSAVFGQPAFLDDVQTPIVITTAYSPTDDDRKLGIVYCQNRRARICALELAVTDADEKGGKSDSSEESAKEKKRTWRAVEAHPISAEDRSARSARVVPATAAGTARSSQPRIVYVSNTLGGVHASCAKLQIVTLGSGFSVEEDKTLVPVVQTPQDLQGLVDFPGLYIDQLPVEPFLSPSESAGSTRILVTSTWRSRRVPIVVDLESGEMECLAPWPTTTGDKETPLPYLEYAQEDLSSYAGLATDGRSRVLASRSSPSRLPELVVCDLATKDRRWTVLRKPSLSTELAQALKSISHTILPLPEHEPSELILASPTKIEPKSSSSPPPLVVQPHGGPHSAATNEFSYSRAAAVIQGYRFIDVNYPGSTGFGQKTIDDLPPVLGTAEVEATLAAGRYLKTLGLASGTRAQTSLMGGSHGGWTACHLTARWPEEYGAVVMRNPVTDLVANASMTDIPDWCYEEGAFPYSLSGPPDHVSPEDFKRFYEISPMRHAKDVTTPTLLLIGLDDRRVPPNQGRAWYHALKKRGEKHVEVKMMTFAGNGHPIAETVEAEWVAWESGLRWLVKNTDFAA</sequence>
<dbReference type="GO" id="GO:0005737">
    <property type="term" value="C:cytoplasm"/>
    <property type="evidence" value="ECO:0007669"/>
    <property type="project" value="UniProtKB-SubCell"/>
</dbReference>
<feature type="region of interest" description="Disordered" evidence="9">
    <location>
        <begin position="546"/>
        <end position="566"/>
    </location>
</feature>
<evidence type="ECO:0000256" key="1">
    <source>
        <dbReference type="ARBA" id="ARBA00000721"/>
    </source>
</evidence>
<comment type="caution">
    <text evidence="12">The sequence shown here is derived from an EMBL/GenBank/DDBJ whole genome shotgun (WGS) entry which is preliminary data.</text>
</comment>
<dbReference type="SUPFAM" id="SSF53474">
    <property type="entry name" value="alpha/beta-Hydrolases"/>
    <property type="match status" value="1"/>
</dbReference>
<feature type="domain" description="Peptidase S9 prolyl oligopeptidase catalytic" evidence="10">
    <location>
        <begin position="574"/>
        <end position="794"/>
    </location>
</feature>
<gene>
    <name evidence="12" type="ORF">BMF94_1553</name>
</gene>
<evidence type="ECO:0000256" key="9">
    <source>
        <dbReference type="SAM" id="MobiDB-lite"/>
    </source>
</evidence>
<dbReference type="GO" id="GO:0008242">
    <property type="term" value="F:omega peptidase activity"/>
    <property type="evidence" value="ECO:0007669"/>
    <property type="project" value="UniProtKB-EC"/>
</dbReference>
<name>A0A2S5BF45_9BASI</name>
<evidence type="ECO:0000256" key="3">
    <source>
        <dbReference type="ARBA" id="ARBA00010040"/>
    </source>
</evidence>
<dbReference type="Pfam" id="PF00326">
    <property type="entry name" value="Peptidase_S9"/>
    <property type="match status" value="1"/>
</dbReference>
<evidence type="ECO:0000313" key="12">
    <source>
        <dbReference type="EMBL" id="POY75396.1"/>
    </source>
</evidence>
<keyword evidence="13" id="KW-1185">Reference proteome</keyword>
<evidence type="ECO:0000256" key="8">
    <source>
        <dbReference type="ARBA" id="ARBA00032829"/>
    </source>
</evidence>
<dbReference type="InterPro" id="IPR001375">
    <property type="entry name" value="Peptidase_S9_cat"/>
</dbReference>
<comment type="catalytic activity">
    <reaction evidence="1">
        <text>Cleavage of an N-acetyl or N-formyl amino acid from the N-terminus of a polypeptide.</text>
        <dbReference type="EC" id="3.4.19.1"/>
    </reaction>
</comment>
<evidence type="ECO:0000259" key="10">
    <source>
        <dbReference type="Pfam" id="PF00326"/>
    </source>
</evidence>
<dbReference type="GO" id="GO:0004252">
    <property type="term" value="F:serine-type endopeptidase activity"/>
    <property type="evidence" value="ECO:0007669"/>
    <property type="project" value="TreeGrafter"/>
</dbReference>
<feature type="domain" description="Acylamino-acid-releasing enzyme N-terminal" evidence="11">
    <location>
        <begin position="8"/>
        <end position="445"/>
    </location>
</feature>
<keyword evidence="6" id="KW-0963">Cytoplasm</keyword>
<dbReference type="PANTHER" id="PTHR42776">
    <property type="entry name" value="SERINE PEPTIDASE S9 FAMILY MEMBER"/>
    <property type="match status" value="1"/>
</dbReference>
<dbReference type="Pfam" id="PF19283">
    <property type="entry name" value="APEH_N"/>
    <property type="match status" value="1"/>
</dbReference>
<comment type="subunit">
    <text evidence="4">Homotetramer.</text>
</comment>
<dbReference type="AlphaFoldDB" id="A0A2S5BF45"/>
<dbReference type="PANTHER" id="PTHR42776:SF4">
    <property type="entry name" value="ACYLAMINO-ACID-RELEASING ENZYME"/>
    <property type="match status" value="1"/>
</dbReference>
<comment type="similarity">
    <text evidence="3">Belongs to the peptidase S9C family.</text>
</comment>
<dbReference type="Gene3D" id="3.40.50.1820">
    <property type="entry name" value="alpha/beta hydrolase"/>
    <property type="match status" value="1"/>
</dbReference>
<evidence type="ECO:0000256" key="2">
    <source>
        <dbReference type="ARBA" id="ARBA00004496"/>
    </source>
</evidence>
<organism evidence="12 13">
    <name type="scientific">Rhodotorula taiwanensis</name>
    <dbReference type="NCBI Taxonomy" id="741276"/>
    <lineage>
        <taxon>Eukaryota</taxon>
        <taxon>Fungi</taxon>
        <taxon>Dikarya</taxon>
        <taxon>Basidiomycota</taxon>
        <taxon>Pucciniomycotina</taxon>
        <taxon>Microbotryomycetes</taxon>
        <taxon>Sporidiobolales</taxon>
        <taxon>Sporidiobolaceae</taxon>
        <taxon>Rhodotorula</taxon>
    </lineage>
</organism>
<feature type="compositionally biased region" description="Basic and acidic residues" evidence="9">
    <location>
        <begin position="286"/>
        <end position="300"/>
    </location>
</feature>
<protein>
    <recommendedName>
        <fullName evidence="5">acylaminoacyl-peptidase</fullName>
        <ecNumber evidence="5">3.4.19.1</ecNumber>
    </recommendedName>
    <alternativeName>
        <fullName evidence="8">Dipeptidyl-peptidase V</fullName>
    </alternativeName>
</protein>
<dbReference type="GO" id="GO:0006508">
    <property type="term" value="P:proteolysis"/>
    <property type="evidence" value="ECO:0007669"/>
    <property type="project" value="InterPro"/>
</dbReference>
<dbReference type="InterPro" id="IPR029058">
    <property type="entry name" value="AB_hydrolase_fold"/>
</dbReference>
<evidence type="ECO:0000259" key="11">
    <source>
        <dbReference type="Pfam" id="PF19283"/>
    </source>
</evidence>
<evidence type="ECO:0000256" key="7">
    <source>
        <dbReference type="ARBA" id="ARBA00022801"/>
    </source>
</evidence>
<evidence type="ECO:0000256" key="5">
    <source>
        <dbReference type="ARBA" id="ARBA00012917"/>
    </source>
</evidence>
<dbReference type="Proteomes" id="UP000237144">
    <property type="component" value="Unassembled WGS sequence"/>
</dbReference>
<feature type="compositionally biased region" description="Basic and acidic residues" evidence="9">
    <location>
        <begin position="168"/>
        <end position="177"/>
    </location>
</feature>
<comment type="subcellular location">
    <subcellularLocation>
        <location evidence="2">Cytoplasm</location>
    </subcellularLocation>
</comment>
<dbReference type="EC" id="3.4.19.1" evidence="5"/>
<feature type="region of interest" description="Disordered" evidence="9">
    <location>
        <begin position="160"/>
        <end position="179"/>
    </location>
</feature>
<dbReference type="OrthoDB" id="43744at2759"/>
<proteinExistence type="inferred from homology"/>
<evidence type="ECO:0000256" key="6">
    <source>
        <dbReference type="ARBA" id="ARBA00022490"/>
    </source>
</evidence>
<dbReference type="STRING" id="741276.A0A2S5BF45"/>
<feature type="region of interest" description="Disordered" evidence="9">
    <location>
        <begin position="286"/>
        <end position="307"/>
    </location>
</feature>
<evidence type="ECO:0000313" key="13">
    <source>
        <dbReference type="Proteomes" id="UP000237144"/>
    </source>
</evidence>
<dbReference type="EMBL" id="PJQD01000016">
    <property type="protein sequence ID" value="POY75396.1"/>
    <property type="molecule type" value="Genomic_DNA"/>
</dbReference>